<sequence length="174" mass="18935">MMKCSFIFRVWFSILAVLLCTAVASAQPVGGGIDKASDGPFTGLLLVTDNLDWYDMFQRPEPPSFEAKQHFVPGEKGSLAIIFSNAEPRDGTVRVMCDISTRNPEGSRQVAADQVCYEGPFYGPNILHPALLELKFEMGDEEPAGEAGFSVTLRDAHSGRSVDLDVSFTQGSAR</sequence>
<dbReference type="EMBL" id="CP104965">
    <property type="protein sequence ID" value="UXN71108.1"/>
    <property type="molecule type" value="Genomic_DNA"/>
</dbReference>
<keyword evidence="1" id="KW-0732">Signal</keyword>
<organism evidence="2 3">
    <name type="scientific">Devosia neptuniae</name>
    <dbReference type="NCBI Taxonomy" id="191302"/>
    <lineage>
        <taxon>Bacteria</taxon>
        <taxon>Pseudomonadati</taxon>
        <taxon>Pseudomonadota</taxon>
        <taxon>Alphaproteobacteria</taxon>
        <taxon>Hyphomicrobiales</taxon>
        <taxon>Devosiaceae</taxon>
        <taxon>Devosia</taxon>
    </lineage>
</organism>
<reference evidence="2 3" key="1">
    <citation type="submission" date="2022-09" db="EMBL/GenBank/DDBJ databases">
        <title>Interaction between co-microsymbionts with complementary sets of symbiotic genes in legume-rhizobium systems.</title>
        <authorList>
            <person name="Safronova V."/>
            <person name="Sazanova A."/>
            <person name="Afonin A."/>
            <person name="Chirak E."/>
        </authorList>
    </citation>
    <scope>NUCLEOTIDE SEQUENCE [LARGE SCALE GENOMIC DNA]</scope>
    <source>
        <strain evidence="2 3">A18/4-1</strain>
    </source>
</reference>
<proteinExistence type="predicted"/>
<dbReference type="Proteomes" id="UP001061862">
    <property type="component" value="Chromosome"/>
</dbReference>
<accession>A0ABY6CH15</accession>
<keyword evidence="3" id="KW-1185">Reference proteome</keyword>
<feature type="chain" id="PRO_5045936498" evidence="1">
    <location>
        <begin position="27"/>
        <end position="174"/>
    </location>
</feature>
<feature type="signal peptide" evidence="1">
    <location>
        <begin position="1"/>
        <end position="26"/>
    </location>
</feature>
<gene>
    <name evidence="2" type="ORF">N8A98_07955</name>
</gene>
<protein>
    <submittedName>
        <fullName evidence="2">Uncharacterized protein</fullName>
    </submittedName>
</protein>
<name>A0ABY6CH15_9HYPH</name>
<dbReference type="RefSeq" id="WP_262170507.1">
    <property type="nucleotide sequence ID" value="NZ_CP104965.1"/>
</dbReference>
<evidence type="ECO:0000313" key="2">
    <source>
        <dbReference type="EMBL" id="UXN71108.1"/>
    </source>
</evidence>
<evidence type="ECO:0000256" key="1">
    <source>
        <dbReference type="SAM" id="SignalP"/>
    </source>
</evidence>
<evidence type="ECO:0000313" key="3">
    <source>
        <dbReference type="Proteomes" id="UP001061862"/>
    </source>
</evidence>